<feature type="coiled-coil region" evidence="1">
    <location>
        <begin position="7"/>
        <end position="59"/>
    </location>
</feature>
<feature type="non-terminal residue" evidence="3">
    <location>
        <position position="1"/>
    </location>
</feature>
<feature type="coiled-coil region" evidence="1">
    <location>
        <begin position="161"/>
        <end position="227"/>
    </location>
</feature>
<reference evidence="3" key="1">
    <citation type="submission" date="2013-10" db="EMBL/GenBank/DDBJ databases">
        <title>Genomic analysis of the causative agents of coccidiosis in chickens.</title>
        <authorList>
            <person name="Reid A.J."/>
            <person name="Blake D."/>
            <person name="Billington K."/>
            <person name="Browne H."/>
            <person name="Dunn M."/>
            <person name="Hung S."/>
            <person name="Kawahara F."/>
            <person name="Miranda-Saavedra D."/>
            <person name="Mourier T."/>
            <person name="Nagra H."/>
            <person name="Otto T.D."/>
            <person name="Rawlings N."/>
            <person name="Sanchez A."/>
            <person name="Sanders M."/>
            <person name="Subramaniam C."/>
            <person name="Tay Y."/>
            <person name="Dear P."/>
            <person name="Doerig C."/>
            <person name="Gruber A."/>
            <person name="Parkinson J."/>
            <person name="Shirley M."/>
            <person name="Wan K.L."/>
            <person name="Berriman M."/>
            <person name="Tomley F."/>
            <person name="Pain A."/>
        </authorList>
    </citation>
    <scope>NUCLEOTIDE SEQUENCE [LARGE SCALE GENOMIC DNA]</scope>
    <source>
        <strain evidence="3">Weybridge</strain>
    </source>
</reference>
<dbReference type="OrthoDB" id="347818at2759"/>
<dbReference type="VEuPathDB" id="ToxoDB:EMWEY_00044300"/>
<accession>U6MBX7</accession>
<gene>
    <name evidence="3" type="ORF">EMWEY_00044300</name>
</gene>
<feature type="region of interest" description="Disordered" evidence="2">
    <location>
        <begin position="130"/>
        <end position="150"/>
    </location>
</feature>
<reference evidence="3" key="2">
    <citation type="submission" date="2013-10" db="EMBL/GenBank/DDBJ databases">
        <authorList>
            <person name="Aslett M."/>
        </authorList>
    </citation>
    <scope>NUCLEOTIDE SEQUENCE [LARGE SCALE GENOMIC DNA]</scope>
    <source>
        <strain evidence="3">Weybridge</strain>
    </source>
</reference>
<feature type="compositionally biased region" description="Polar residues" evidence="2">
    <location>
        <begin position="130"/>
        <end position="148"/>
    </location>
</feature>
<keyword evidence="1" id="KW-0175">Coiled coil</keyword>
<organism evidence="3 4">
    <name type="scientific">Eimeria maxima</name>
    <name type="common">Coccidian parasite</name>
    <dbReference type="NCBI Taxonomy" id="5804"/>
    <lineage>
        <taxon>Eukaryota</taxon>
        <taxon>Sar</taxon>
        <taxon>Alveolata</taxon>
        <taxon>Apicomplexa</taxon>
        <taxon>Conoidasida</taxon>
        <taxon>Coccidia</taxon>
        <taxon>Eucoccidiorida</taxon>
        <taxon>Eimeriorina</taxon>
        <taxon>Eimeriidae</taxon>
        <taxon>Eimeria</taxon>
    </lineage>
</organism>
<dbReference type="GeneID" id="25338416"/>
<dbReference type="AlphaFoldDB" id="U6MBX7"/>
<proteinExistence type="predicted"/>
<sequence length="367" mass="41027">SELVGELAEKEEAVLSLKRQLTEVKEHAEESVKEKDEQLENLRRSLADLREKAEQAEPLLRLGSPGTLQSFVPTHGLEDSSESADEARLSPKLNTRGADGLISTTNARKLDISGVTSVPALQMGKETLQECSPKQRNTGGQVELGSSPSKDELVREARQREKMLYQQLQQVQCDHERLKKENQALKHALMNTAQESAEKEDAILRDKEEYNVLRKELENAMRNAQDSRYVAQMERERRIAQVMQLKAQLAKWQRRLCNQPSIVHMGQTEAKMAPEDENHISSKGGNAVFLSTAGRRRNLSADASSHSFDRTASGTCQLTSKHCSGRSTGGSVAHLVRMVDAYTRHNVLLEPPCDSVLTVVDRLKRRA</sequence>
<dbReference type="EMBL" id="HG722202">
    <property type="protein sequence ID" value="CDJ61732.1"/>
    <property type="molecule type" value="Genomic_DNA"/>
</dbReference>
<name>U6MBX7_EIMMA</name>
<keyword evidence="4" id="KW-1185">Reference proteome</keyword>
<evidence type="ECO:0000256" key="1">
    <source>
        <dbReference type="SAM" id="Coils"/>
    </source>
</evidence>
<evidence type="ECO:0000313" key="3">
    <source>
        <dbReference type="EMBL" id="CDJ61732.1"/>
    </source>
</evidence>
<protein>
    <submittedName>
        <fullName evidence="3">Uncharacterized protein</fullName>
    </submittedName>
</protein>
<evidence type="ECO:0000313" key="4">
    <source>
        <dbReference type="Proteomes" id="UP000030763"/>
    </source>
</evidence>
<evidence type="ECO:0000256" key="2">
    <source>
        <dbReference type="SAM" id="MobiDB-lite"/>
    </source>
</evidence>
<dbReference type="Proteomes" id="UP000030763">
    <property type="component" value="Unassembled WGS sequence"/>
</dbReference>
<dbReference type="RefSeq" id="XP_013338382.1">
    <property type="nucleotide sequence ID" value="XM_013482928.1"/>
</dbReference>